<dbReference type="EMBL" id="CP120992">
    <property type="protein sequence ID" value="WLQ42418.1"/>
    <property type="molecule type" value="Genomic_DNA"/>
</dbReference>
<keyword evidence="3" id="KW-0808">Transferase</keyword>
<protein>
    <submittedName>
        <fullName evidence="6">Class I SAM-dependent methyltransferase</fullName>
    </submittedName>
</protein>
<dbReference type="GO" id="GO:0008168">
    <property type="term" value="F:methyltransferase activity"/>
    <property type="evidence" value="ECO:0007669"/>
    <property type="project" value="UniProtKB-KW"/>
</dbReference>
<feature type="compositionally biased region" description="Low complexity" evidence="4">
    <location>
        <begin position="7"/>
        <end position="21"/>
    </location>
</feature>
<evidence type="ECO:0000256" key="2">
    <source>
        <dbReference type="ARBA" id="ARBA00022603"/>
    </source>
</evidence>
<sequence>MATTDIPDPSRSSRPSSAPPRALSFDRAAAQYGAARPGYPDALLDAVEELAGRPLRGARTLDVGAGTGISTRRLHDRGARVVAVEPGPGMAAELRRALPGIPLVRGDGNRLPFAAASADLITYAQSWHWTDPARSAPEAVRVLRPGGALALWWNVADPAVPWIAEQDARLRRFFAVEVPMEDGPENENAAGNAPVNRPRATGVHGSPVSARDLPSELTFVHRRVPWTRRVPLATHLANLASHSAFLILGDEPTRRCLSEEREHLAQRFPDGTVEEAYVVDLSVAIR</sequence>
<evidence type="ECO:0000256" key="3">
    <source>
        <dbReference type="ARBA" id="ARBA00022679"/>
    </source>
</evidence>
<dbReference type="PANTHER" id="PTHR44942">
    <property type="entry name" value="METHYLTRANSF_11 DOMAIN-CONTAINING PROTEIN"/>
    <property type="match status" value="1"/>
</dbReference>
<evidence type="ECO:0000313" key="6">
    <source>
        <dbReference type="EMBL" id="WLQ42418.1"/>
    </source>
</evidence>
<dbReference type="Proteomes" id="UP001229952">
    <property type="component" value="Chromosome"/>
</dbReference>
<comment type="similarity">
    <text evidence="1">Belongs to the methyltransferase superfamily.</text>
</comment>
<dbReference type="SUPFAM" id="SSF53335">
    <property type="entry name" value="S-adenosyl-L-methionine-dependent methyltransferases"/>
    <property type="match status" value="1"/>
</dbReference>
<reference evidence="6 7" key="1">
    <citation type="submission" date="2023-03" db="EMBL/GenBank/DDBJ databases">
        <title>Isolation and description of six Streptomyces strains from soil environments, able to metabolize different microbial glucans.</title>
        <authorList>
            <person name="Widen T."/>
            <person name="Larsbrink J."/>
        </authorList>
    </citation>
    <scope>NUCLEOTIDE SEQUENCE [LARGE SCALE GENOMIC DNA]</scope>
    <source>
        <strain evidence="6 7">Mut2</strain>
    </source>
</reference>
<dbReference type="InterPro" id="IPR013216">
    <property type="entry name" value="Methyltransf_11"/>
</dbReference>
<evidence type="ECO:0000313" key="7">
    <source>
        <dbReference type="Proteomes" id="UP001229952"/>
    </source>
</evidence>
<dbReference type="RefSeq" id="WP_306089709.1">
    <property type="nucleotide sequence ID" value="NZ_CP120992.1"/>
</dbReference>
<name>A0ABY9I8F9_9ACTN</name>
<dbReference type="CDD" id="cd02440">
    <property type="entry name" value="AdoMet_MTases"/>
    <property type="match status" value="1"/>
</dbReference>
<dbReference type="InterPro" id="IPR029063">
    <property type="entry name" value="SAM-dependent_MTases_sf"/>
</dbReference>
<keyword evidence="2 6" id="KW-0489">Methyltransferase</keyword>
<feature type="region of interest" description="Disordered" evidence="4">
    <location>
        <begin position="183"/>
        <end position="209"/>
    </location>
</feature>
<dbReference type="InterPro" id="IPR051052">
    <property type="entry name" value="Diverse_substrate_MTase"/>
</dbReference>
<gene>
    <name evidence="6" type="ORF">P8A22_22160</name>
</gene>
<evidence type="ECO:0000259" key="5">
    <source>
        <dbReference type="Pfam" id="PF08241"/>
    </source>
</evidence>
<feature type="region of interest" description="Disordered" evidence="4">
    <location>
        <begin position="1"/>
        <end position="21"/>
    </location>
</feature>
<evidence type="ECO:0000256" key="4">
    <source>
        <dbReference type="SAM" id="MobiDB-lite"/>
    </source>
</evidence>
<keyword evidence="7" id="KW-1185">Reference proteome</keyword>
<organism evidence="6 7">
    <name type="scientific">Streptomyces laculatispora</name>
    <dbReference type="NCBI Taxonomy" id="887464"/>
    <lineage>
        <taxon>Bacteria</taxon>
        <taxon>Bacillati</taxon>
        <taxon>Actinomycetota</taxon>
        <taxon>Actinomycetes</taxon>
        <taxon>Kitasatosporales</taxon>
        <taxon>Streptomycetaceae</taxon>
        <taxon>Streptomyces</taxon>
    </lineage>
</organism>
<evidence type="ECO:0000256" key="1">
    <source>
        <dbReference type="ARBA" id="ARBA00008361"/>
    </source>
</evidence>
<feature type="domain" description="Methyltransferase type 11" evidence="5">
    <location>
        <begin position="61"/>
        <end position="150"/>
    </location>
</feature>
<dbReference type="Gene3D" id="3.40.50.150">
    <property type="entry name" value="Vaccinia Virus protein VP39"/>
    <property type="match status" value="1"/>
</dbReference>
<accession>A0ABY9I8F9</accession>
<proteinExistence type="inferred from homology"/>
<dbReference type="PANTHER" id="PTHR44942:SF4">
    <property type="entry name" value="METHYLTRANSFERASE TYPE 11 DOMAIN-CONTAINING PROTEIN"/>
    <property type="match status" value="1"/>
</dbReference>
<dbReference type="GO" id="GO:0032259">
    <property type="term" value="P:methylation"/>
    <property type="evidence" value="ECO:0007669"/>
    <property type="project" value="UniProtKB-KW"/>
</dbReference>
<dbReference type="Pfam" id="PF08241">
    <property type="entry name" value="Methyltransf_11"/>
    <property type="match status" value="1"/>
</dbReference>